<evidence type="ECO:0000256" key="5">
    <source>
        <dbReference type="ARBA" id="ARBA00022826"/>
    </source>
</evidence>
<dbReference type="Pfam" id="PF03520">
    <property type="entry name" value="KCNQ_channel"/>
    <property type="match status" value="1"/>
</dbReference>
<dbReference type="InterPro" id="IPR003937">
    <property type="entry name" value="K_chnl_volt-dep_KCNQ"/>
</dbReference>
<dbReference type="InterPro" id="IPR013821">
    <property type="entry name" value="K_chnl_volt-dep_KCNQ_C"/>
</dbReference>
<keyword evidence="8" id="KW-0406">Ion transport</keyword>
<comment type="catalytic activity">
    <reaction evidence="10">
        <text>K(+)(in) = K(+)(out)</text>
        <dbReference type="Rhea" id="RHEA:29463"/>
        <dbReference type="ChEBI" id="CHEBI:29103"/>
    </reaction>
</comment>
<gene>
    <name evidence="13" type="ORF">llap_16474</name>
</gene>
<sequence length="242" mass="27554">MGSHTHTVDFRHPLRFRCVQKVGAEPQQDDLDHPNGSLLKASKEQVKADTSLGTDDVYDDKGCQCDVSVEDLTPALKTVIRAIRIMKFHVAKRKFKETLRPYDVKDVIEQYSAGHLDMLCRIKSLQSRVDQILGKGQITADKRSREKNPAEHETADDLSMLGRVVKVEKQQRFGTNPAGKTLDSIKPETNPTKSVINWASLRENKAKYEAMKWADLPPIEKNFYKESSRTASMSQEEVELWR</sequence>
<evidence type="ECO:0000313" key="13">
    <source>
        <dbReference type="EMBL" id="PKU33222.1"/>
    </source>
</evidence>
<keyword evidence="9" id="KW-0407">Ion channel</keyword>
<keyword evidence="4" id="KW-0633">Potassium transport</keyword>
<evidence type="ECO:0000256" key="9">
    <source>
        <dbReference type="ARBA" id="ARBA00023303"/>
    </source>
</evidence>
<evidence type="ECO:0000256" key="1">
    <source>
        <dbReference type="ARBA" id="ARBA00004651"/>
    </source>
</evidence>
<feature type="domain" description="Potassium channel voltage dependent KCNQ C-terminal" evidence="12">
    <location>
        <begin position="39"/>
        <end position="171"/>
    </location>
</feature>
<evidence type="ECO:0000256" key="4">
    <source>
        <dbReference type="ARBA" id="ARBA00022538"/>
    </source>
</evidence>
<evidence type="ECO:0000256" key="11">
    <source>
        <dbReference type="SAM" id="MobiDB-lite"/>
    </source>
</evidence>
<keyword evidence="6" id="KW-0851">Voltage-gated channel</keyword>
<dbReference type="GO" id="GO:0005249">
    <property type="term" value="F:voltage-gated potassium channel activity"/>
    <property type="evidence" value="ECO:0007669"/>
    <property type="project" value="InterPro"/>
</dbReference>
<keyword evidence="7" id="KW-0630">Potassium</keyword>
<comment type="subcellular location">
    <subcellularLocation>
        <location evidence="1">Cell membrane</location>
        <topology evidence="1">Multi-pass membrane protein</topology>
    </subcellularLocation>
</comment>
<dbReference type="AlphaFoldDB" id="A0A2I0THK6"/>
<keyword evidence="2" id="KW-0813">Transport</keyword>
<feature type="compositionally biased region" description="Basic and acidic residues" evidence="11">
    <location>
        <begin position="140"/>
        <end position="155"/>
    </location>
</feature>
<name>A0A2I0THK6_LIMLA</name>
<dbReference type="PANTHER" id="PTHR47735:SF8">
    <property type="entry name" value="POTASSIUM VOLTAGE-GATED CHANNEL SUBFAMILY KQT MEMBER 5"/>
    <property type="match status" value="1"/>
</dbReference>
<keyword evidence="14" id="KW-1185">Reference proteome</keyword>
<evidence type="ECO:0000256" key="6">
    <source>
        <dbReference type="ARBA" id="ARBA00022882"/>
    </source>
</evidence>
<protein>
    <recommendedName>
        <fullName evidence="12">Potassium channel voltage dependent KCNQ C-terminal domain-containing protein</fullName>
    </recommendedName>
</protein>
<reference evidence="14" key="2">
    <citation type="submission" date="2017-12" db="EMBL/GenBank/DDBJ databases">
        <title>Genome sequence of the Bar-tailed Godwit (Limosa lapponica baueri).</title>
        <authorList>
            <person name="Lima N.C.B."/>
            <person name="Parody-Merino A.M."/>
            <person name="Battley P.F."/>
            <person name="Fidler A.E."/>
            <person name="Prosdocimi F."/>
        </authorList>
    </citation>
    <scope>NUCLEOTIDE SEQUENCE [LARGE SCALE GENOMIC DNA]</scope>
</reference>
<keyword evidence="3" id="KW-0472">Membrane</keyword>
<keyword evidence="3" id="KW-1003">Cell membrane</keyword>
<evidence type="ECO:0000256" key="10">
    <source>
        <dbReference type="ARBA" id="ARBA00034430"/>
    </source>
</evidence>
<proteinExistence type="predicted"/>
<dbReference type="PANTHER" id="PTHR47735">
    <property type="entry name" value="POTASSIUM VOLTAGE-GATED CHANNEL SUBFAMILY KQT MEMBER 4"/>
    <property type="match status" value="1"/>
</dbReference>
<dbReference type="GO" id="GO:0008076">
    <property type="term" value="C:voltage-gated potassium channel complex"/>
    <property type="evidence" value="ECO:0007669"/>
    <property type="project" value="TreeGrafter"/>
</dbReference>
<evidence type="ECO:0000313" key="14">
    <source>
        <dbReference type="Proteomes" id="UP000233556"/>
    </source>
</evidence>
<dbReference type="Proteomes" id="UP000233556">
    <property type="component" value="Unassembled WGS sequence"/>
</dbReference>
<accession>A0A2I0THK6</accession>
<evidence type="ECO:0000256" key="2">
    <source>
        <dbReference type="ARBA" id="ARBA00022448"/>
    </source>
</evidence>
<evidence type="ECO:0000256" key="8">
    <source>
        <dbReference type="ARBA" id="ARBA00023065"/>
    </source>
</evidence>
<dbReference type="EMBL" id="KZ510327">
    <property type="protein sequence ID" value="PKU33222.1"/>
    <property type="molecule type" value="Genomic_DNA"/>
</dbReference>
<dbReference type="OrthoDB" id="8879391at2759"/>
<keyword evidence="5" id="KW-0631">Potassium channel</keyword>
<evidence type="ECO:0000259" key="12">
    <source>
        <dbReference type="Pfam" id="PF03520"/>
    </source>
</evidence>
<evidence type="ECO:0000256" key="7">
    <source>
        <dbReference type="ARBA" id="ARBA00022958"/>
    </source>
</evidence>
<organism evidence="13 14">
    <name type="scientific">Limosa lapponica baueri</name>
    <dbReference type="NCBI Taxonomy" id="1758121"/>
    <lineage>
        <taxon>Eukaryota</taxon>
        <taxon>Metazoa</taxon>
        <taxon>Chordata</taxon>
        <taxon>Craniata</taxon>
        <taxon>Vertebrata</taxon>
        <taxon>Euteleostomi</taxon>
        <taxon>Archelosauria</taxon>
        <taxon>Archosauria</taxon>
        <taxon>Dinosauria</taxon>
        <taxon>Saurischia</taxon>
        <taxon>Theropoda</taxon>
        <taxon>Coelurosauria</taxon>
        <taxon>Aves</taxon>
        <taxon>Neognathae</taxon>
        <taxon>Neoaves</taxon>
        <taxon>Charadriiformes</taxon>
        <taxon>Scolopacidae</taxon>
        <taxon>Limosa</taxon>
    </lineage>
</organism>
<reference evidence="14" key="1">
    <citation type="submission" date="2017-11" db="EMBL/GenBank/DDBJ databases">
        <authorList>
            <person name="Lima N.C."/>
            <person name="Parody-Merino A.M."/>
            <person name="Battley P.F."/>
            <person name="Fidler A.E."/>
            <person name="Prosdocimi F."/>
        </authorList>
    </citation>
    <scope>NUCLEOTIDE SEQUENCE [LARGE SCALE GENOMIC DNA]</scope>
</reference>
<dbReference type="Gene3D" id="6.10.140.1910">
    <property type="match status" value="1"/>
</dbReference>
<feature type="region of interest" description="Disordered" evidence="11">
    <location>
        <begin position="136"/>
        <end position="156"/>
    </location>
</feature>
<evidence type="ECO:0000256" key="3">
    <source>
        <dbReference type="ARBA" id="ARBA00022475"/>
    </source>
</evidence>